<accession>A0A0F8Y7P0</accession>
<evidence type="ECO:0008006" key="2">
    <source>
        <dbReference type="Google" id="ProtNLM"/>
    </source>
</evidence>
<dbReference type="PROSITE" id="PS51257">
    <property type="entry name" value="PROKAR_LIPOPROTEIN"/>
    <property type="match status" value="1"/>
</dbReference>
<dbReference type="EMBL" id="LAZR01058543">
    <property type="protein sequence ID" value="KKK69665.1"/>
    <property type="molecule type" value="Genomic_DNA"/>
</dbReference>
<reference evidence="1" key="1">
    <citation type="journal article" date="2015" name="Nature">
        <title>Complex archaea that bridge the gap between prokaryotes and eukaryotes.</title>
        <authorList>
            <person name="Spang A."/>
            <person name="Saw J.H."/>
            <person name="Jorgensen S.L."/>
            <person name="Zaremba-Niedzwiedzka K."/>
            <person name="Martijn J."/>
            <person name="Lind A.E."/>
            <person name="van Eijk R."/>
            <person name="Schleper C."/>
            <person name="Guy L."/>
            <person name="Ettema T.J."/>
        </authorList>
    </citation>
    <scope>NUCLEOTIDE SEQUENCE</scope>
</reference>
<proteinExistence type="predicted"/>
<sequence length="160" mass="16691">MIRTIACALATMAPLPALALSCLPHSVEATYQRAAKAEESYVVVQGRLTFDASGLPKGGTIAINPPEKTPISAKISGKALSEGGFDVPFEQPLLLNVLCYGPWCGSAEEGDVLAFLERGADGAYMLESNPCGGDLFGSPKPAMVDKVIACFQGADCTPVR</sequence>
<evidence type="ECO:0000313" key="1">
    <source>
        <dbReference type="EMBL" id="KKK69665.1"/>
    </source>
</evidence>
<gene>
    <name evidence="1" type="ORF">LCGC14_2931770</name>
</gene>
<organism evidence="1">
    <name type="scientific">marine sediment metagenome</name>
    <dbReference type="NCBI Taxonomy" id="412755"/>
    <lineage>
        <taxon>unclassified sequences</taxon>
        <taxon>metagenomes</taxon>
        <taxon>ecological metagenomes</taxon>
    </lineage>
</organism>
<dbReference type="AlphaFoldDB" id="A0A0F8Y7P0"/>
<comment type="caution">
    <text evidence="1">The sequence shown here is derived from an EMBL/GenBank/DDBJ whole genome shotgun (WGS) entry which is preliminary data.</text>
</comment>
<protein>
    <recommendedName>
        <fullName evidence="2">Lipoprotein</fullName>
    </recommendedName>
</protein>
<name>A0A0F8Y7P0_9ZZZZ</name>